<dbReference type="NCBIfam" id="TIGR00208">
    <property type="entry name" value="fliS"/>
    <property type="match status" value="1"/>
</dbReference>
<evidence type="ECO:0000313" key="8">
    <source>
        <dbReference type="Proteomes" id="UP000595224"/>
    </source>
</evidence>
<evidence type="ECO:0000256" key="3">
    <source>
        <dbReference type="ARBA" id="ARBA00022490"/>
    </source>
</evidence>
<evidence type="ECO:0000313" key="7">
    <source>
        <dbReference type="EMBL" id="QQA00614.1"/>
    </source>
</evidence>
<sequence>MAYNPYETNSYGGYSAYRQIGVKTASQGKLVVMLYDGAVTNLEKAMNLITGDSSISPGSVEPYGNYIQKVMDIITELQVSLDMEKGGEIAKNLMSLYVYFNKELLDSTISHDKKKLSQIHEMLSQLKESWETAASSTANTKVKASQAAPSLNITG</sequence>
<dbReference type="PANTHER" id="PTHR34773:SF1">
    <property type="entry name" value="FLAGELLAR SECRETION CHAPERONE FLIS"/>
    <property type="match status" value="1"/>
</dbReference>
<name>A0A7T3RCJ3_9SPIR</name>
<dbReference type="GO" id="GO:0044780">
    <property type="term" value="P:bacterial-type flagellum assembly"/>
    <property type="evidence" value="ECO:0007669"/>
    <property type="project" value="InterPro"/>
</dbReference>
<keyword evidence="5" id="KW-0143">Chaperone</keyword>
<comment type="subcellular location">
    <subcellularLocation>
        <location evidence="1 6">Cytoplasm</location>
        <location evidence="1 6">Cytosol</location>
    </subcellularLocation>
</comment>
<dbReference type="GO" id="GO:0005829">
    <property type="term" value="C:cytosol"/>
    <property type="evidence" value="ECO:0007669"/>
    <property type="project" value="UniProtKB-SubCell"/>
</dbReference>
<dbReference type="EMBL" id="CP064936">
    <property type="protein sequence ID" value="QQA00614.1"/>
    <property type="molecule type" value="Genomic_DNA"/>
</dbReference>
<evidence type="ECO:0000256" key="5">
    <source>
        <dbReference type="ARBA" id="ARBA00023186"/>
    </source>
</evidence>
<evidence type="ECO:0000256" key="6">
    <source>
        <dbReference type="PIRNR" id="PIRNR039090"/>
    </source>
</evidence>
<gene>
    <name evidence="7" type="primary">fliS</name>
    <name evidence="7" type="ORF">IWA51_10140</name>
</gene>
<evidence type="ECO:0000256" key="4">
    <source>
        <dbReference type="ARBA" id="ARBA00022795"/>
    </source>
</evidence>
<dbReference type="Pfam" id="PF02561">
    <property type="entry name" value="FliS"/>
    <property type="match status" value="1"/>
</dbReference>
<proteinExistence type="inferred from homology"/>
<keyword evidence="3 6" id="KW-0963">Cytoplasm</keyword>
<organism evidence="7 8">
    <name type="scientific">Treponema peruense</name>
    <dbReference type="NCBI Taxonomy" id="2787628"/>
    <lineage>
        <taxon>Bacteria</taxon>
        <taxon>Pseudomonadati</taxon>
        <taxon>Spirochaetota</taxon>
        <taxon>Spirochaetia</taxon>
        <taxon>Spirochaetales</taxon>
        <taxon>Treponemataceae</taxon>
        <taxon>Treponema</taxon>
    </lineage>
</organism>
<reference evidence="7" key="1">
    <citation type="submission" date="2020-11" db="EMBL/GenBank/DDBJ databases">
        <title>Treponema Peruensis nv. sp., first commensal Treponema isolated from human feces.</title>
        <authorList>
            <person name="Belkhou C."/>
            <person name="Raes J."/>
        </authorList>
    </citation>
    <scope>NUCLEOTIDE SEQUENCE [LARGE SCALE GENOMIC DNA]</scope>
    <source>
        <strain evidence="7">RCC2812</strain>
    </source>
</reference>
<dbReference type="Gene3D" id="1.20.120.340">
    <property type="entry name" value="Flagellar protein FliS"/>
    <property type="match status" value="1"/>
</dbReference>
<dbReference type="GO" id="GO:0071973">
    <property type="term" value="P:bacterial-type flagellum-dependent cell motility"/>
    <property type="evidence" value="ECO:0007669"/>
    <property type="project" value="TreeGrafter"/>
</dbReference>
<dbReference type="AlphaFoldDB" id="A0A7T3RCJ3"/>
<keyword evidence="4 6" id="KW-1005">Bacterial flagellum biogenesis</keyword>
<protein>
    <recommendedName>
        <fullName evidence="6">Flagellar secretion chaperone FliS</fullName>
    </recommendedName>
</protein>
<keyword evidence="7" id="KW-0282">Flagellum</keyword>
<keyword evidence="7" id="KW-0969">Cilium</keyword>
<dbReference type="PANTHER" id="PTHR34773">
    <property type="entry name" value="FLAGELLAR SECRETION CHAPERONE FLIS"/>
    <property type="match status" value="1"/>
</dbReference>
<evidence type="ECO:0000256" key="2">
    <source>
        <dbReference type="ARBA" id="ARBA00008787"/>
    </source>
</evidence>
<accession>A0A7T3RCJ3</accession>
<dbReference type="PIRSF" id="PIRSF039090">
    <property type="entry name" value="Flis"/>
    <property type="match status" value="1"/>
</dbReference>
<evidence type="ECO:0000256" key="1">
    <source>
        <dbReference type="ARBA" id="ARBA00004514"/>
    </source>
</evidence>
<dbReference type="SUPFAM" id="SSF101116">
    <property type="entry name" value="Flagellar export chaperone FliS"/>
    <property type="match status" value="1"/>
</dbReference>
<dbReference type="Proteomes" id="UP000595224">
    <property type="component" value="Chromosome"/>
</dbReference>
<keyword evidence="7" id="KW-0966">Cell projection</keyword>
<dbReference type="RefSeq" id="WP_177528256.1">
    <property type="nucleotide sequence ID" value="NZ_CBCSHE010000014.1"/>
</dbReference>
<comment type="similarity">
    <text evidence="2 6">Belongs to the FliS family.</text>
</comment>
<dbReference type="CDD" id="cd16098">
    <property type="entry name" value="FliS"/>
    <property type="match status" value="1"/>
</dbReference>
<dbReference type="InterPro" id="IPR003713">
    <property type="entry name" value="FliS"/>
</dbReference>
<dbReference type="KEGG" id="tper:IWA51_10140"/>
<dbReference type="InterPro" id="IPR036584">
    <property type="entry name" value="FliS_sf"/>
</dbReference>
<keyword evidence="8" id="KW-1185">Reference proteome</keyword>